<dbReference type="InterPro" id="IPR022955">
    <property type="entry name" value="GMP_synthase"/>
</dbReference>
<dbReference type="GO" id="GO:0003921">
    <property type="term" value="F:GMP synthase activity"/>
    <property type="evidence" value="ECO:0007669"/>
    <property type="project" value="InterPro"/>
</dbReference>
<keyword evidence="6 9" id="KW-0658">Purine biosynthesis</keyword>
<dbReference type="InterPro" id="IPR029062">
    <property type="entry name" value="Class_I_gatase-like"/>
</dbReference>
<protein>
    <recommendedName>
        <fullName evidence="9">GMP synthase [glutamine-hydrolyzing]</fullName>
        <ecNumber evidence="9">6.3.5.2</ecNumber>
    </recommendedName>
    <alternativeName>
        <fullName evidence="9">GMP synthetase</fullName>
    </alternativeName>
    <alternativeName>
        <fullName evidence="9">Glutamine amidotransferase</fullName>
    </alternativeName>
</protein>
<evidence type="ECO:0000259" key="11">
    <source>
        <dbReference type="PROSITE" id="PS51553"/>
    </source>
</evidence>
<gene>
    <name evidence="9 12" type="primary">guaA</name>
    <name evidence="12" type="ORF">GH810_01045</name>
</gene>
<keyword evidence="5 9" id="KW-0332">GMP biosynthesis</keyword>
<evidence type="ECO:0000313" key="13">
    <source>
        <dbReference type="Proteomes" id="UP000616595"/>
    </source>
</evidence>
<proteinExistence type="inferred from homology"/>
<dbReference type="PANTHER" id="PTHR11922">
    <property type="entry name" value="GMP SYNTHASE-RELATED"/>
    <property type="match status" value="1"/>
</dbReference>
<dbReference type="PRINTS" id="PR00096">
    <property type="entry name" value="GATASE"/>
</dbReference>
<dbReference type="FunFam" id="3.30.300.10:FF:000002">
    <property type="entry name" value="GMP synthase [glutamine-hydrolyzing]"/>
    <property type="match status" value="1"/>
</dbReference>
<feature type="active site" description="Nucleophile" evidence="9">
    <location>
        <position position="87"/>
    </location>
</feature>
<dbReference type="AlphaFoldDB" id="A0A923HTC2"/>
<dbReference type="InterPro" id="IPR017926">
    <property type="entry name" value="GATASE"/>
</dbReference>
<dbReference type="EC" id="6.3.5.2" evidence="9"/>
<dbReference type="Pfam" id="PF00117">
    <property type="entry name" value="GATase"/>
    <property type="match status" value="1"/>
</dbReference>
<dbReference type="Gene3D" id="3.30.300.10">
    <property type="match status" value="1"/>
</dbReference>
<dbReference type="Pfam" id="PF03054">
    <property type="entry name" value="tRNA_Me_trans"/>
    <property type="match status" value="1"/>
</dbReference>
<dbReference type="CDD" id="cd01742">
    <property type="entry name" value="GATase1_GMP_Synthase"/>
    <property type="match status" value="1"/>
</dbReference>
<evidence type="ECO:0000256" key="8">
    <source>
        <dbReference type="ARBA" id="ARBA00022962"/>
    </source>
</evidence>
<keyword evidence="7 9" id="KW-0067">ATP-binding</keyword>
<dbReference type="NCBIfam" id="NF000848">
    <property type="entry name" value="PRK00074.1"/>
    <property type="match status" value="1"/>
</dbReference>
<dbReference type="InterPro" id="IPR004739">
    <property type="entry name" value="GMP_synth_GATase"/>
</dbReference>
<sequence length="515" mass="58023">MKKKQVHSEVILIVDFGAQYNQLIARRVREARVYSEVVPYDITPEAILAKNPKGIIFTGGPSSVHEPGAPECDPRIYELGIPILGICYGAQLMVEQLKGHTEGADIREYGKKALTINETSLLFKDIPNQSTCWMSHTNYIKEIPAGFTITATTETCPTGALECQKRKLYAVQFHPEVEHTQYGKEVLNNFVYDICGCQGLWTMENFAQEQIEAIKEQVGDRRVLCALSGGVDSSVAATLVYKAIGDKLTCIFVDHGLLRKDEGDQVETIFKNRFNMNFIRVNCEDRFLEKLAGVSDPEKKRKIIGEEFIRVFEEESSKLNDIDFLLQGTIYPDVIESGTKNAAVIKSHHNVGGLPDDVDFELIEPLRNLFKDEVRAVGEELGLDHDLVWRQPFPGPGLAIRIIGDVTKEKLNILKEADYVFRDEIAKADLNEKIWQYFAVLPGNRSVGVMGDERTYDYTIGLRAVTSVDGMTSDWARIPFDVLESISNRIVNEVKHVNRIVYDITSKPPSTIEWE</sequence>
<evidence type="ECO:0000256" key="3">
    <source>
        <dbReference type="ARBA" id="ARBA00022598"/>
    </source>
</evidence>
<evidence type="ECO:0000256" key="2">
    <source>
        <dbReference type="ARBA" id="ARBA00005153"/>
    </source>
</evidence>
<dbReference type="InterPro" id="IPR001674">
    <property type="entry name" value="GMP_synth_C"/>
</dbReference>
<comment type="pathway">
    <text evidence="2 9">Purine metabolism; GMP biosynthesis; GMP from XMP (L-Gln route): step 1/1.</text>
</comment>
<feature type="active site" evidence="9">
    <location>
        <position position="174"/>
    </location>
</feature>
<comment type="function">
    <text evidence="1 9">Catalyzes the synthesis of GMP from XMP.</text>
</comment>
<feature type="binding site" evidence="10">
    <location>
        <begin position="228"/>
        <end position="234"/>
    </location>
    <ligand>
        <name>ATP</name>
        <dbReference type="ChEBI" id="CHEBI:30616"/>
    </ligand>
</feature>
<accession>A0A923HTC2</accession>
<dbReference type="Pfam" id="PF00958">
    <property type="entry name" value="GMP_synt_C"/>
    <property type="match status" value="1"/>
</dbReference>
<dbReference type="InterPro" id="IPR014729">
    <property type="entry name" value="Rossmann-like_a/b/a_fold"/>
</dbReference>
<keyword evidence="4 9" id="KW-0547">Nucleotide-binding</keyword>
<feature type="active site" evidence="9">
    <location>
        <position position="176"/>
    </location>
</feature>
<dbReference type="EMBL" id="WJBD01000001">
    <property type="protein sequence ID" value="MBC3886900.1"/>
    <property type="molecule type" value="Genomic_DNA"/>
</dbReference>
<dbReference type="PROSITE" id="PS51553">
    <property type="entry name" value="GMPS_ATP_PPASE"/>
    <property type="match status" value="1"/>
</dbReference>
<dbReference type="HAMAP" id="MF_00344">
    <property type="entry name" value="GMP_synthase"/>
    <property type="match status" value="1"/>
</dbReference>
<evidence type="ECO:0000313" key="12">
    <source>
        <dbReference type="EMBL" id="MBC3886900.1"/>
    </source>
</evidence>
<comment type="caution">
    <text evidence="12">The sequence shown here is derived from an EMBL/GenBank/DDBJ whole genome shotgun (WGS) entry which is preliminary data.</text>
</comment>
<evidence type="ECO:0000256" key="7">
    <source>
        <dbReference type="ARBA" id="ARBA00022840"/>
    </source>
</evidence>
<dbReference type="SUPFAM" id="SSF54810">
    <property type="entry name" value="GMP synthetase C-terminal dimerisation domain"/>
    <property type="match status" value="1"/>
</dbReference>
<evidence type="ECO:0000256" key="6">
    <source>
        <dbReference type="ARBA" id="ARBA00022755"/>
    </source>
</evidence>
<dbReference type="CDD" id="cd01997">
    <property type="entry name" value="GMP_synthase_C"/>
    <property type="match status" value="1"/>
</dbReference>
<name>A0A923HTC2_9FIRM</name>
<dbReference type="SUPFAM" id="SSF52402">
    <property type="entry name" value="Adenine nucleotide alpha hydrolases-like"/>
    <property type="match status" value="1"/>
</dbReference>
<reference evidence="12" key="2">
    <citation type="submission" date="2020-10" db="EMBL/GenBank/DDBJ databases">
        <title>Comparative genomics of the Acetobacterium genus.</title>
        <authorList>
            <person name="Marshall C."/>
            <person name="May H."/>
            <person name="Norman S."/>
        </authorList>
    </citation>
    <scope>NUCLEOTIDE SEQUENCE</scope>
    <source>
        <strain evidence="12">DER-2019</strain>
    </source>
</reference>
<feature type="domain" description="GMPS ATP-PPase" evidence="11">
    <location>
        <begin position="201"/>
        <end position="390"/>
    </location>
</feature>
<keyword evidence="8 9" id="KW-0315">Glutamine amidotransferase</keyword>
<dbReference type="PROSITE" id="PS51273">
    <property type="entry name" value="GATASE_TYPE_1"/>
    <property type="match status" value="1"/>
</dbReference>
<dbReference type="Gene3D" id="3.40.50.620">
    <property type="entry name" value="HUPs"/>
    <property type="match status" value="1"/>
</dbReference>
<keyword evidence="3 9" id="KW-0436">Ligase</keyword>
<dbReference type="FunFam" id="3.40.50.880:FF:000001">
    <property type="entry name" value="GMP synthase [glutamine-hydrolyzing]"/>
    <property type="match status" value="1"/>
</dbReference>
<dbReference type="PRINTS" id="PR00099">
    <property type="entry name" value="CPSGATASE"/>
</dbReference>
<dbReference type="Proteomes" id="UP000616595">
    <property type="component" value="Unassembled WGS sequence"/>
</dbReference>
<dbReference type="GO" id="GO:0005524">
    <property type="term" value="F:ATP binding"/>
    <property type="evidence" value="ECO:0007669"/>
    <property type="project" value="UniProtKB-UniRule"/>
</dbReference>
<dbReference type="NCBIfam" id="TIGR00884">
    <property type="entry name" value="guaA_Cterm"/>
    <property type="match status" value="1"/>
</dbReference>
<evidence type="ECO:0000256" key="4">
    <source>
        <dbReference type="ARBA" id="ARBA00022741"/>
    </source>
</evidence>
<dbReference type="InterPro" id="IPR025777">
    <property type="entry name" value="GMPS_ATP_PPase_dom"/>
</dbReference>
<evidence type="ECO:0000256" key="10">
    <source>
        <dbReference type="PROSITE-ProRule" id="PRU00886"/>
    </source>
</evidence>
<dbReference type="OrthoDB" id="9802219at2"/>
<dbReference type="NCBIfam" id="TIGR00888">
    <property type="entry name" value="guaA_Nterm"/>
    <property type="match status" value="1"/>
</dbReference>
<comment type="subunit">
    <text evidence="9">Homodimer.</text>
</comment>
<evidence type="ECO:0000256" key="5">
    <source>
        <dbReference type="ARBA" id="ARBA00022749"/>
    </source>
</evidence>
<reference evidence="12" key="1">
    <citation type="submission" date="2019-10" db="EMBL/GenBank/DDBJ databases">
        <authorList>
            <person name="Ross D.E."/>
            <person name="Gulliver D."/>
        </authorList>
    </citation>
    <scope>NUCLEOTIDE SEQUENCE</scope>
    <source>
        <strain evidence="12">DER-2019</strain>
    </source>
</reference>
<organism evidence="12 13">
    <name type="scientific">Acetobacterium paludosum</name>
    <dbReference type="NCBI Taxonomy" id="52693"/>
    <lineage>
        <taxon>Bacteria</taxon>
        <taxon>Bacillati</taxon>
        <taxon>Bacillota</taxon>
        <taxon>Clostridia</taxon>
        <taxon>Eubacteriales</taxon>
        <taxon>Eubacteriaceae</taxon>
        <taxon>Acetobacterium</taxon>
    </lineage>
</organism>
<evidence type="ECO:0000256" key="9">
    <source>
        <dbReference type="HAMAP-Rule" id="MF_00344"/>
    </source>
</evidence>
<comment type="catalytic activity">
    <reaction evidence="9">
        <text>XMP + L-glutamine + ATP + H2O = GMP + L-glutamate + AMP + diphosphate + 2 H(+)</text>
        <dbReference type="Rhea" id="RHEA:11680"/>
        <dbReference type="ChEBI" id="CHEBI:15377"/>
        <dbReference type="ChEBI" id="CHEBI:15378"/>
        <dbReference type="ChEBI" id="CHEBI:29985"/>
        <dbReference type="ChEBI" id="CHEBI:30616"/>
        <dbReference type="ChEBI" id="CHEBI:33019"/>
        <dbReference type="ChEBI" id="CHEBI:57464"/>
        <dbReference type="ChEBI" id="CHEBI:58115"/>
        <dbReference type="ChEBI" id="CHEBI:58359"/>
        <dbReference type="ChEBI" id="CHEBI:456215"/>
        <dbReference type="EC" id="6.3.5.2"/>
    </reaction>
</comment>
<dbReference type="PANTHER" id="PTHR11922:SF2">
    <property type="entry name" value="GMP SYNTHASE [GLUTAMINE-HYDROLYZING]"/>
    <property type="match status" value="1"/>
</dbReference>
<evidence type="ECO:0000256" key="1">
    <source>
        <dbReference type="ARBA" id="ARBA00002332"/>
    </source>
</evidence>
<dbReference type="Gene3D" id="3.40.50.880">
    <property type="match status" value="1"/>
</dbReference>
<keyword evidence="13" id="KW-1185">Reference proteome</keyword>
<dbReference type="GO" id="GO:0005829">
    <property type="term" value="C:cytosol"/>
    <property type="evidence" value="ECO:0007669"/>
    <property type="project" value="TreeGrafter"/>
</dbReference>
<dbReference type="FunFam" id="3.40.50.620:FF:000001">
    <property type="entry name" value="GMP synthase [glutamine-hydrolyzing]"/>
    <property type="match status" value="1"/>
</dbReference>
<dbReference type="SUPFAM" id="SSF52317">
    <property type="entry name" value="Class I glutamine amidotransferase-like"/>
    <property type="match status" value="1"/>
</dbReference>